<comment type="caution">
    <text evidence="1">The sequence shown here is derived from an EMBL/GenBank/DDBJ whole genome shotgun (WGS) entry which is preliminary data.</text>
</comment>
<organism evidence="1 2">
    <name type="scientific">Pseudomonas ulcerans</name>
    <dbReference type="NCBI Taxonomy" id="3115852"/>
    <lineage>
        <taxon>Bacteria</taxon>
        <taxon>Pseudomonadati</taxon>
        <taxon>Pseudomonadota</taxon>
        <taxon>Gammaproteobacteria</taxon>
        <taxon>Pseudomonadales</taxon>
        <taxon>Pseudomonadaceae</taxon>
        <taxon>Pseudomonas</taxon>
    </lineage>
</organism>
<dbReference type="Gene3D" id="3.40.50.1240">
    <property type="entry name" value="Phosphoglycerate mutase-like"/>
    <property type="match status" value="1"/>
</dbReference>
<dbReference type="RefSeq" id="WP_330075991.1">
    <property type="nucleotide sequence ID" value="NZ_JAZDQJ010000022.1"/>
</dbReference>
<accession>A0ABU7HUW3</accession>
<dbReference type="SUPFAM" id="SSF53254">
    <property type="entry name" value="Phosphoglycerate mutase-like"/>
    <property type="match status" value="1"/>
</dbReference>
<dbReference type="Pfam" id="PF00300">
    <property type="entry name" value="His_Phos_1"/>
    <property type="match status" value="1"/>
</dbReference>
<dbReference type="EMBL" id="JAZDQJ010000022">
    <property type="protein sequence ID" value="MEE1935238.1"/>
    <property type="molecule type" value="Genomic_DNA"/>
</dbReference>
<evidence type="ECO:0000313" key="1">
    <source>
        <dbReference type="EMBL" id="MEE1935238.1"/>
    </source>
</evidence>
<dbReference type="Proteomes" id="UP001335100">
    <property type="component" value="Unassembled WGS sequence"/>
</dbReference>
<dbReference type="InterPro" id="IPR013078">
    <property type="entry name" value="His_Pase_superF_clade-1"/>
</dbReference>
<keyword evidence="2" id="KW-1185">Reference proteome</keyword>
<protein>
    <submittedName>
        <fullName evidence="1">Histidine phosphatase family protein</fullName>
    </submittedName>
</protein>
<proteinExistence type="predicted"/>
<name>A0ABU7HUW3_9PSED</name>
<reference evidence="1 2" key="1">
    <citation type="submission" date="2024-01" db="EMBL/GenBank/DDBJ databases">
        <title>Unpublished Manusciprt.</title>
        <authorList>
            <person name="Duman M."/>
            <person name="Valdes E.G."/>
            <person name="Ajmi N."/>
            <person name="Altun S."/>
            <person name="Saticioglu I.B."/>
        </authorList>
    </citation>
    <scope>NUCLEOTIDE SEQUENCE [LARGE SCALE GENOMIC DNA]</scope>
    <source>
        <strain evidence="1 2">148P</strain>
    </source>
</reference>
<dbReference type="InterPro" id="IPR029033">
    <property type="entry name" value="His_PPase_superfam"/>
</dbReference>
<sequence length="179" mass="20038">MKSTQLTFICHALTDAQRVGRFHSMEDGLRRSVEPQDWAGQGARVLIAPELRTRQTAEGLGLSGQLDSTLRDCDFGRWQGVSLKRLEQDDPTGLQQWLSDPQAAPHGGESVAQVCTRVASWMDDTLLPGSWLVVTHPMVIRAALRHVLECPLAALQHIDVLPLAQVRLSRFGRWRLRIE</sequence>
<evidence type="ECO:0000313" key="2">
    <source>
        <dbReference type="Proteomes" id="UP001335100"/>
    </source>
</evidence>
<gene>
    <name evidence="1" type="ORF">V0R50_18575</name>
</gene>